<dbReference type="GO" id="GO:0017136">
    <property type="term" value="F:histone deacetylase activity, NAD-dependent"/>
    <property type="evidence" value="ECO:0007669"/>
    <property type="project" value="TreeGrafter"/>
</dbReference>
<comment type="similarity">
    <text evidence="2">Belongs to the sirtuin family. Class I subfamily.</text>
</comment>
<dbReference type="InterPro" id="IPR050134">
    <property type="entry name" value="NAD-dep_sirtuin_deacylases"/>
</dbReference>
<evidence type="ECO:0000259" key="9">
    <source>
        <dbReference type="PROSITE" id="PS50305"/>
    </source>
</evidence>
<feature type="region of interest" description="Disordered" evidence="8">
    <location>
        <begin position="399"/>
        <end position="558"/>
    </location>
</feature>
<feature type="region of interest" description="Disordered" evidence="8">
    <location>
        <begin position="150"/>
        <end position="218"/>
    </location>
</feature>
<dbReference type="AlphaFoldDB" id="A0A0J1B1L4"/>
<dbReference type="Pfam" id="PF02146">
    <property type="entry name" value="SIR2"/>
    <property type="match status" value="1"/>
</dbReference>
<dbReference type="InterPro" id="IPR003000">
    <property type="entry name" value="Sirtuin"/>
</dbReference>
<dbReference type="RefSeq" id="XP_018277995.1">
    <property type="nucleotide sequence ID" value="XM_018426751.1"/>
</dbReference>
<evidence type="ECO:0000256" key="1">
    <source>
        <dbReference type="ARBA" id="ARBA00004173"/>
    </source>
</evidence>
<dbReference type="GO" id="GO:0031508">
    <property type="term" value="P:pericentric heterochromatin formation"/>
    <property type="evidence" value="ECO:0007669"/>
    <property type="project" value="TreeGrafter"/>
</dbReference>
<keyword evidence="6" id="KW-0496">Mitochondrion</keyword>
<keyword evidence="4" id="KW-0809">Transit peptide</keyword>
<dbReference type="EMBL" id="KQ087217">
    <property type="protein sequence ID" value="KLT41504.1"/>
    <property type="molecule type" value="Genomic_DNA"/>
</dbReference>
<dbReference type="InterPro" id="IPR026590">
    <property type="entry name" value="Ssirtuin_cat_dom"/>
</dbReference>
<dbReference type="PROSITE" id="PS50305">
    <property type="entry name" value="SIRTUIN"/>
    <property type="match status" value="1"/>
</dbReference>
<dbReference type="Proteomes" id="UP000053611">
    <property type="component" value="Unassembled WGS sequence"/>
</dbReference>
<evidence type="ECO:0000256" key="4">
    <source>
        <dbReference type="ARBA" id="ARBA00022946"/>
    </source>
</evidence>
<feature type="compositionally biased region" description="Pro residues" evidence="8">
    <location>
        <begin position="461"/>
        <end position="474"/>
    </location>
</feature>
<keyword evidence="5" id="KW-0520">NAD</keyword>
<dbReference type="STRING" id="879819.A0A0J1B1L4"/>
<dbReference type="GO" id="GO:0000122">
    <property type="term" value="P:negative regulation of transcription by RNA polymerase II"/>
    <property type="evidence" value="ECO:0007669"/>
    <property type="project" value="TreeGrafter"/>
</dbReference>
<evidence type="ECO:0000256" key="8">
    <source>
        <dbReference type="SAM" id="MobiDB-lite"/>
    </source>
</evidence>
<evidence type="ECO:0000256" key="2">
    <source>
        <dbReference type="ARBA" id="ARBA00006924"/>
    </source>
</evidence>
<gene>
    <name evidence="10" type="ORF">CC85DRAFT_328993</name>
</gene>
<dbReference type="GO" id="GO:0005634">
    <property type="term" value="C:nucleus"/>
    <property type="evidence" value="ECO:0007669"/>
    <property type="project" value="TreeGrafter"/>
</dbReference>
<feature type="compositionally biased region" description="Polar residues" evidence="8">
    <location>
        <begin position="413"/>
        <end position="422"/>
    </location>
</feature>
<dbReference type="SUPFAM" id="SSF52467">
    <property type="entry name" value="DHS-like NAD/FAD-binding domain"/>
    <property type="match status" value="1"/>
</dbReference>
<dbReference type="InterPro" id="IPR029035">
    <property type="entry name" value="DHS-like_NAD/FAD-binding_dom"/>
</dbReference>
<evidence type="ECO:0000313" key="10">
    <source>
        <dbReference type="EMBL" id="KLT41504.1"/>
    </source>
</evidence>
<name>A0A0J1B1L4_9TREE</name>
<dbReference type="GO" id="GO:0070403">
    <property type="term" value="F:NAD+ binding"/>
    <property type="evidence" value="ECO:0007669"/>
    <property type="project" value="InterPro"/>
</dbReference>
<evidence type="ECO:0000313" key="11">
    <source>
        <dbReference type="Proteomes" id="UP000053611"/>
    </source>
</evidence>
<dbReference type="GO" id="GO:0005739">
    <property type="term" value="C:mitochondrion"/>
    <property type="evidence" value="ECO:0007669"/>
    <property type="project" value="UniProtKB-SubCell"/>
</dbReference>
<dbReference type="GeneID" id="28987354"/>
<keyword evidence="3" id="KW-0808">Transferase</keyword>
<organism evidence="10 11">
    <name type="scientific">Cutaneotrichosporon oleaginosum</name>
    <dbReference type="NCBI Taxonomy" id="879819"/>
    <lineage>
        <taxon>Eukaryota</taxon>
        <taxon>Fungi</taxon>
        <taxon>Dikarya</taxon>
        <taxon>Basidiomycota</taxon>
        <taxon>Agaricomycotina</taxon>
        <taxon>Tremellomycetes</taxon>
        <taxon>Trichosporonales</taxon>
        <taxon>Trichosporonaceae</taxon>
        <taxon>Cutaneotrichosporon</taxon>
    </lineage>
</organism>
<feature type="compositionally biased region" description="Low complexity" evidence="8">
    <location>
        <begin position="170"/>
        <end position="213"/>
    </location>
</feature>
<proteinExistence type="inferred from homology"/>
<dbReference type="GO" id="GO:0031934">
    <property type="term" value="C:mating-type region heterochromatin"/>
    <property type="evidence" value="ECO:0007669"/>
    <property type="project" value="TreeGrafter"/>
</dbReference>
<comment type="subcellular location">
    <subcellularLocation>
        <location evidence="1">Mitochondrion</location>
    </subcellularLocation>
</comment>
<dbReference type="PANTHER" id="PTHR11085:SF15">
    <property type="entry name" value="NAD-DEPENDENT HISTONE DEACETYLASE HST4"/>
    <property type="match status" value="1"/>
</dbReference>
<dbReference type="OrthoDB" id="2919105at2759"/>
<keyword evidence="11" id="KW-1185">Reference proteome</keyword>
<feature type="compositionally biased region" description="Pro residues" evidence="8">
    <location>
        <begin position="505"/>
        <end position="520"/>
    </location>
</feature>
<evidence type="ECO:0000256" key="5">
    <source>
        <dbReference type="ARBA" id="ARBA00023027"/>
    </source>
</evidence>
<accession>A0A0J1B1L4</accession>
<dbReference type="GO" id="GO:1990414">
    <property type="term" value="P:replication-born double-strand break repair via sister chromatid exchange"/>
    <property type="evidence" value="ECO:0007669"/>
    <property type="project" value="TreeGrafter"/>
</dbReference>
<evidence type="ECO:0000256" key="3">
    <source>
        <dbReference type="ARBA" id="ARBA00022679"/>
    </source>
</evidence>
<dbReference type="PANTHER" id="PTHR11085">
    <property type="entry name" value="NAD-DEPENDENT PROTEIN DEACYLASE SIRTUIN-5, MITOCHONDRIAL-RELATED"/>
    <property type="match status" value="1"/>
</dbReference>
<evidence type="ECO:0000256" key="7">
    <source>
        <dbReference type="PROSITE-ProRule" id="PRU00236"/>
    </source>
</evidence>
<feature type="domain" description="Deacetylase sirtuin-type" evidence="9">
    <location>
        <begin position="35"/>
        <end position="405"/>
    </location>
</feature>
<reference evidence="10 11" key="1">
    <citation type="submission" date="2015-03" db="EMBL/GenBank/DDBJ databases">
        <title>Genomics and transcriptomics of the oil-accumulating basidiomycete yeast T. oleaginosus allow insights into substrate utilization and the diverse evolutionary trajectories of mating systems in fungi.</title>
        <authorList>
            <consortium name="DOE Joint Genome Institute"/>
            <person name="Kourist R."/>
            <person name="Kracht O."/>
            <person name="Bracharz F."/>
            <person name="Lipzen A."/>
            <person name="Nolan M."/>
            <person name="Ohm R."/>
            <person name="Grigoriev I."/>
            <person name="Sun S."/>
            <person name="Heitman J."/>
            <person name="Bruck T."/>
            <person name="Nowrousian M."/>
        </authorList>
    </citation>
    <scope>NUCLEOTIDE SEQUENCE [LARGE SCALE GENOMIC DNA]</scope>
    <source>
        <strain evidence="10 11">IBC0246</strain>
    </source>
</reference>
<comment type="caution">
    <text evidence="7">Lacks conserved residue(s) required for the propagation of feature annotation.</text>
</comment>
<sequence>MTVLVRLPRAGTSAAAGSGWDADPLPPIRFAEPSTDPDDPDLCTVVRRIRGAKRVVVVCGAGVSTAAQIPDFRSAHGLFARGARNVKDLFHVKSLTSPALLPDHHALLSTLSRLAGEAQPTAFHAFMRDIDREGRLLRVYTQNIDGLEERAGLKTGIPPPPRSRRRTADASRSSSQPHSQRPSRSHSQSLQPSQPASAAQSPSASASGASSPATRESSPVRCIPLHGLLSSLHCTQCAASVPSAAHALHGAPIPCPRCDEMATIRSALSERQRRVGTLRASVVLYGEEHPQGEAIGSVMERDLRGTGPRGEREGRADLLVVAGTSLSIPGVKRIVKEMAKSLASRPEASVRDGREPPVRVVYVNAEPPAKPAEWDGVFDVWVHGDVQDFAALVADASFAPPLPKTPRRKKASGLSTPNTASTTRKRKADDSDVTPTKKRPTFPPTPASTPRIESSSSSLPPASPSLPPSPPPKPEFLRVAKRKCAQGDPKKRAKPNMSAGTKPAAPSPSPSPSPSPPPPLSLYDKCRAVARFSPPPPYDDMAGLYGRRGGAESCAVPR</sequence>
<protein>
    <submittedName>
        <fullName evidence="10">DHS-like NAD/FAD-binding domain-containing protein</fullName>
    </submittedName>
</protein>
<dbReference type="Gene3D" id="3.40.50.1220">
    <property type="entry name" value="TPP-binding domain"/>
    <property type="match status" value="1"/>
</dbReference>
<dbReference type="GO" id="GO:0006282">
    <property type="term" value="P:regulation of DNA repair"/>
    <property type="evidence" value="ECO:0007669"/>
    <property type="project" value="TreeGrafter"/>
</dbReference>
<evidence type="ECO:0000256" key="6">
    <source>
        <dbReference type="ARBA" id="ARBA00023128"/>
    </source>
</evidence>